<proteinExistence type="predicted"/>
<evidence type="ECO:0000256" key="1">
    <source>
        <dbReference type="SAM" id="SignalP"/>
    </source>
</evidence>
<dbReference type="EMBL" id="CP102173">
    <property type="protein sequence ID" value="UUP13636.1"/>
    <property type="molecule type" value="Genomic_DNA"/>
</dbReference>
<dbReference type="Proteomes" id="UP001316184">
    <property type="component" value="Chromosome"/>
</dbReference>
<sequence length="283" mass="29877">MLTDVGSLRRLMIWILSPVVVMLGLVATASPASAALCHVTQADGSIKVVDCDKIPGNAGDPGSEGGAPSCVVKDGDTGCWNGKSCYIKDPAEYGDSGAAQEQLGPKPSEDAHAAFRLCDAEEGPVWYWTEADEPSQAELAAQAFGQLVAPSIAPTFNPPTRTLVNLPTWWWAAGASDQPLSASAGSVTVTATPSHMEVDPGDGSAIFGCRPFVTVQSDSCTYTYRRASKGDGYPARMRLVWTVVFTDTDAPIDVPDLPTTFESGWSGVTVPVHEVQTLNRSSR</sequence>
<feature type="signal peptide" evidence="1">
    <location>
        <begin position="1"/>
        <end position="34"/>
    </location>
</feature>
<organism evidence="2 3">
    <name type="scientific">Aeromicrobium wangtongii</name>
    <dbReference type="NCBI Taxonomy" id="2969247"/>
    <lineage>
        <taxon>Bacteria</taxon>
        <taxon>Bacillati</taxon>
        <taxon>Actinomycetota</taxon>
        <taxon>Actinomycetes</taxon>
        <taxon>Propionibacteriales</taxon>
        <taxon>Nocardioidaceae</taxon>
        <taxon>Aeromicrobium</taxon>
    </lineage>
</organism>
<name>A0ABY5M917_9ACTN</name>
<protein>
    <submittedName>
        <fullName evidence="2">Uncharacterized protein</fullName>
    </submittedName>
</protein>
<evidence type="ECO:0000313" key="2">
    <source>
        <dbReference type="EMBL" id="UUP13636.1"/>
    </source>
</evidence>
<evidence type="ECO:0000313" key="3">
    <source>
        <dbReference type="Proteomes" id="UP001316184"/>
    </source>
</evidence>
<keyword evidence="1" id="KW-0732">Signal</keyword>
<feature type="chain" id="PRO_5047390499" evidence="1">
    <location>
        <begin position="35"/>
        <end position="283"/>
    </location>
</feature>
<keyword evidence="3" id="KW-1185">Reference proteome</keyword>
<dbReference type="RefSeq" id="WP_232402246.1">
    <property type="nucleotide sequence ID" value="NZ_CP102173.1"/>
</dbReference>
<reference evidence="2 3" key="1">
    <citation type="submission" date="2022-08" db="EMBL/GenBank/DDBJ databases">
        <title>novel species in genus Aeromicrobium.</title>
        <authorList>
            <person name="Ye L."/>
        </authorList>
    </citation>
    <scope>NUCLEOTIDE SEQUENCE [LARGE SCALE GENOMIC DNA]</scope>
    <source>
        <strain evidence="3">zg-Y1379</strain>
    </source>
</reference>
<accession>A0ABY5M917</accession>
<gene>
    <name evidence="2" type="ORF">NQV15_17575</name>
</gene>